<dbReference type="CDD" id="cd18809">
    <property type="entry name" value="SF1_C_RecD"/>
    <property type="match status" value="1"/>
</dbReference>
<dbReference type="AlphaFoldDB" id="A0A8T8SYG9"/>
<evidence type="ECO:0000256" key="1">
    <source>
        <dbReference type="RuleBase" id="RU363044"/>
    </source>
</evidence>
<name>A0A8T8SYG9_9BASI</name>
<dbReference type="GO" id="GO:0043139">
    <property type="term" value="F:5'-3' DNA helicase activity"/>
    <property type="evidence" value="ECO:0007669"/>
    <property type="project" value="UniProtKB-EC"/>
</dbReference>
<feature type="domain" description="AAA+ ATPase" evidence="3">
    <location>
        <begin position="109"/>
        <end position="277"/>
    </location>
</feature>
<dbReference type="GO" id="GO:0005524">
    <property type="term" value="F:ATP binding"/>
    <property type="evidence" value="ECO:0007669"/>
    <property type="project" value="UniProtKB-KW"/>
</dbReference>
<evidence type="ECO:0000313" key="4">
    <source>
        <dbReference type="EMBL" id="KAE8250528.1"/>
    </source>
</evidence>
<evidence type="ECO:0000256" key="2">
    <source>
        <dbReference type="SAM" id="MobiDB-lite"/>
    </source>
</evidence>
<dbReference type="GO" id="GO:0006281">
    <property type="term" value="P:DNA repair"/>
    <property type="evidence" value="ECO:0007669"/>
    <property type="project" value="UniProtKB-KW"/>
</dbReference>
<evidence type="ECO:0000259" key="3">
    <source>
        <dbReference type="SMART" id="SM00382"/>
    </source>
</evidence>
<feature type="region of interest" description="Disordered" evidence="2">
    <location>
        <begin position="499"/>
        <end position="521"/>
    </location>
</feature>
<keyword evidence="1" id="KW-0227">DNA damage</keyword>
<feature type="compositionally biased region" description="Acidic residues" evidence="2">
    <location>
        <begin position="21"/>
        <end position="30"/>
    </location>
</feature>
<accession>A0A8T8SYG9</accession>
<protein>
    <recommendedName>
        <fullName evidence="1">ATP-dependent DNA helicase</fullName>
        <ecNumber evidence="1">5.6.2.3</ecNumber>
    </recommendedName>
</protein>
<dbReference type="GO" id="GO:0006310">
    <property type="term" value="P:DNA recombination"/>
    <property type="evidence" value="ECO:0007669"/>
    <property type="project" value="UniProtKB-KW"/>
</dbReference>
<keyword evidence="5" id="KW-1185">Reference proteome</keyword>
<comment type="similarity">
    <text evidence="1">Belongs to the helicase family.</text>
</comment>
<comment type="caution">
    <text evidence="4">The sequence shown here is derived from an EMBL/GenBank/DDBJ whole genome shotgun (WGS) entry which is preliminary data.</text>
</comment>
<dbReference type="EC" id="5.6.2.3" evidence="1"/>
<keyword evidence="1" id="KW-0547">Nucleotide-binding</keyword>
<reference evidence="4" key="1">
    <citation type="submission" date="2016-04" db="EMBL/GenBank/DDBJ databases">
        <authorList>
            <person name="Nguyen H.D."/>
            <person name="Samba Siva P."/>
            <person name="Cullis J."/>
            <person name="Levesque C.A."/>
            <person name="Hambleton S."/>
        </authorList>
    </citation>
    <scope>NUCLEOTIDE SEQUENCE</scope>
    <source>
        <strain evidence="4">DAOMC 236416</strain>
    </source>
</reference>
<organism evidence="4 5">
    <name type="scientific">Tilletia indica</name>
    <dbReference type="NCBI Taxonomy" id="43049"/>
    <lineage>
        <taxon>Eukaryota</taxon>
        <taxon>Fungi</taxon>
        <taxon>Dikarya</taxon>
        <taxon>Basidiomycota</taxon>
        <taxon>Ustilaginomycotina</taxon>
        <taxon>Exobasidiomycetes</taxon>
        <taxon>Tilletiales</taxon>
        <taxon>Tilletiaceae</taxon>
        <taxon>Tilletia</taxon>
    </lineage>
</organism>
<feature type="compositionally biased region" description="Low complexity" evidence="2">
    <location>
        <begin position="59"/>
        <end position="89"/>
    </location>
</feature>
<dbReference type="InterPro" id="IPR027417">
    <property type="entry name" value="P-loop_NTPase"/>
</dbReference>
<dbReference type="Pfam" id="PF05970">
    <property type="entry name" value="PIF1"/>
    <property type="match status" value="1"/>
</dbReference>
<feature type="region of interest" description="Disordered" evidence="2">
    <location>
        <begin position="1"/>
        <end position="91"/>
    </location>
</feature>
<gene>
    <name evidence="4" type="ORF">A4X13_0g4644</name>
</gene>
<dbReference type="InterPro" id="IPR010285">
    <property type="entry name" value="DNA_helicase_pif1-like_DEAD"/>
</dbReference>
<dbReference type="EMBL" id="LWDF02000315">
    <property type="protein sequence ID" value="KAE8250528.1"/>
    <property type="molecule type" value="Genomic_DNA"/>
</dbReference>
<sequence>MSNPRSPSLFLPDNDPRQPSDDEDEKESNEDFQLIEQTLDRVSASHSSEEHTSTGLWGSSGSPSSSSDPGCSSHSSPRPSTSSHHPPSRLFTPFVQGPLRILIQRVVHERANVVVTGPAGSGKTSMLMDLIERLKATRRDKAPTIYALAPTQAAATAIGGTTIHSWSGIDFGFDSQDDRAQSVYIKKHIKNRWRGATTLFIDEVSQIDGNLFSLLDGMGRRLRNLQSPFEGIQTEAWAKAVQCHIRLVGTYRTLDPDESIAFIHSLARPLSLPPDIEITELFPCVRDADEANLARLKTLPGPTKTFTSIDTTEGLSSLQRHAVLASFPVPRTLQLRVGALIILRRSTTPELTAGRTGSVYDFITLSQWQKWGLVMAQSRPDVALIKIGHNHSAVVEGEAVKWPVIRFSSEGKTVFALVGLETWQWEGSAAGSTLGARIQVPLTLGWARTIHQVQGQSLAAVRVDLRRSFECGQVYVALSRVSSADRIQIVGFSPSSVSADPTTALYEGKPPRSASQSNEPPLQIGHVDFISGAVPVFTEHRVPLYDAPPFRYEPKKRDASRDTDVRVRLLHKVKHSSS</sequence>
<dbReference type="GO" id="GO:0016787">
    <property type="term" value="F:hydrolase activity"/>
    <property type="evidence" value="ECO:0007669"/>
    <property type="project" value="UniProtKB-KW"/>
</dbReference>
<dbReference type="PANTHER" id="PTHR47642">
    <property type="entry name" value="ATP-DEPENDENT DNA HELICASE"/>
    <property type="match status" value="1"/>
</dbReference>
<keyword evidence="1" id="KW-0234">DNA repair</keyword>
<dbReference type="SMART" id="SM00382">
    <property type="entry name" value="AAA"/>
    <property type="match status" value="1"/>
</dbReference>
<keyword evidence="1" id="KW-0233">DNA recombination</keyword>
<reference evidence="4" key="2">
    <citation type="journal article" date="2019" name="IMA Fungus">
        <title>Genome sequencing and comparison of five Tilletia species to identify candidate genes for the detection of regulated species infecting wheat.</title>
        <authorList>
            <person name="Nguyen H.D.T."/>
            <person name="Sultana T."/>
            <person name="Kesanakurti P."/>
            <person name="Hambleton S."/>
        </authorList>
    </citation>
    <scope>NUCLEOTIDE SEQUENCE</scope>
    <source>
        <strain evidence="4">DAOMC 236416</strain>
    </source>
</reference>
<keyword evidence="1" id="KW-0378">Hydrolase</keyword>
<evidence type="ECO:0000313" key="5">
    <source>
        <dbReference type="Proteomes" id="UP000077521"/>
    </source>
</evidence>
<dbReference type="SUPFAM" id="SSF52540">
    <property type="entry name" value="P-loop containing nucleoside triphosphate hydrolases"/>
    <property type="match status" value="1"/>
</dbReference>
<dbReference type="Proteomes" id="UP000077521">
    <property type="component" value="Unassembled WGS sequence"/>
</dbReference>
<dbReference type="InterPro" id="IPR051055">
    <property type="entry name" value="PIF1_helicase"/>
</dbReference>
<proteinExistence type="inferred from homology"/>
<dbReference type="GO" id="GO:0000723">
    <property type="term" value="P:telomere maintenance"/>
    <property type="evidence" value="ECO:0007669"/>
    <property type="project" value="InterPro"/>
</dbReference>
<keyword evidence="1" id="KW-0067">ATP-binding</keyword>
<dbReference type="Gene3D" id="3.40.50.300">
    <property type="entry name" value="P-loop containing nucleotide triphosphate hydrolases"/>
    <property type="match status" value="1"/>
</dbReference>
<comment type="cofactor">
    <cofactor evidence="1">
        <name>Mg(2+)</name>
        <dbReference type="ChEBI" id="CHEBI:18420"/>
    </cofactor>
</comment>
<dbReference type="InterPro" id="IPR003593">
    <property type="entry name" value="AAA+_ATPase"/>
</dbReference>
<keyword evidence="1" id="KW-0347">Helicase</keyword>
<comment type="catalytic activity">
    <reaction evidence="1">
        <text>ATP + H2O = ADP + phosphate + H(+)</text>
        <dbReference type="Rhea" id="RHEA:13065"/>
        <dbReference type="ChEBI" id="CHEBI:15377"/>
        <dbReference type="ChEBI" id="CHEBI:15378"/>
        <dbReference type="ChEBI" id="CHEBI:30616"/>
        <dbReference type="ChEBI" id="CHEBI:43474"/>
        <dbReference type="ChEBI" id="CHEBI:456216"/>
        <dbReference type="EC" id="5.6.2.3"/>
    </reaction>
</comment>